<evidence type="ECO:0000256" key="1">
    <source>
        <dbReference type="SAM" id="Phobius"/>
    </source>
</evidence>
<protein>
    <submittedName>
        <fullName evidence="2">Uncharacterized protein</fullName>
    </submittedName>
</protein>
<evidence type="ECO:0000313" key="2">
    <source>
        <dbReference type="EMBL" id="GGL41215.1"/>
    </source>
</evidence>
<keyword evidence="1" id="KW-0472">Membrane</keyword>
<accession>A0A917RW39</accession>
<name>A0A917RW39_9NOCA</name>
<reference evidence="2" key="1">
    <citation type="journal article" date="2014" name="Int. J. Syst. Evol. Microbiol.">
        <title>Complete genome sequence of Corynebacterium casei LMG S-19264T (=DSM 44701T), isolated from a smear-ripened cheese.</title>
        <authorList>
            <consortium name="US DOE Joint Genome Institute (JGI-PGF)"/>
            <person name="Walter F."/>
            <person name="Albersmeier A."/>
            <person name="Kalinowski J."/>
            <person name="Ruckert C."/>
        </authorList>
    </citation>
    <scope>NUCLEOTIDE SEQUENCE</scope>
    <source>
        <strain evidence="2">CGMCC 4.3508</strain>
    </source>
</reference>
<keyword evidence="1" id="KW-1133">Transmembrane helix</keyword>
<organism evidence="2 3">
    <name type="scientific">Nocardia jinanensis</name>
    <dbReference type="NCBI Taxonomy" id="382504"/>
    <lineage>
        <taxon>Bacteria</taxon>
        <taxon>Bacillati</taxon>
        <taxon>Actinomycetota</taxon>
        <taxon>Actinomycetes</taxon>
        <taxon>Mycobacteriales</taxon>
        <taxon>Nocardiaceae</taxon>
        <taxon>Nocardia</taxon>
    </lineage>
</organism>
<feature type="transmembrane region" description="Helical" evidence="1">
    <location>
        <begin position="12"/>
        <end position="39"/>
    </location>
</feature>
<reference evidence="2" key="2">
    <citation type="submission" date="2020-09" db="EMBL/GenBank/DDBJ databases">
        <authorList>
            <person name="Sun Q."/>
            <person name="Zhou Y."/>
        </authorList>
    </citation>
    <scope>NUCLEOTIDE SEQUENCE</scope>
    <source>
        <strain evidence="2">CGMCC 4.3508</strain>
    </source>
</reference>
<evidence type="ECO:0000313" key="3">
    <source>
        <dbReference type="Proteomes" id="UP000638263"/>
    </source>
</evidence>
<keyword evidence="3" id="KW-1185">Reference proteome</keyword>
<proteinExistence type="predicted"/>
<sequence>MGVMVTLLDIVASWQGFTAFLVAVATFGFCPGFILRILVRIYPADDLRRRELPAELYAVPRLVRPFWVAEQLETVLHEGSALRYRARRTRALAKRLAADGLTALDAEALRAIEESGAADDEMVFVGFGTGALLAQRVGDLRRRGPQTISERLRNTIRWALLSRRRKHYIRELRSRLTARVGPPVSLIGAAPRTADLSSVPVPHRAVSSARSRP</sequence>
<keyword evidence="1" id="KW-0812">Transmembrane</keyword>
<gene>
    <name evidence="2" type="ORF">GCM10011588_64980</name>
</gene>
<comment type="caution">
    <text evidence="2">The sequence shown here is derived from an EMBL/GenBank/DDBJ whole genome shotgun (WGS) entry which is preliminary data.</text>
</comment>
<dbReference type="Proteomes" id="UP000638263">
    <property type="component" value="Unassembled WGS sequence"/>
</dbReference>
<dbReference type="EMBL" id="BMMH01000028">
    <property type="protein sequence ID" value="GGL41215.1"/>
    <property type="molecule type" value="Genomic_DNA"/>
</dbReference>
<dbReference type="AlphaFoldDB" id="A0A917RW39"/>